<keyword evidence="1" id="KW-1133">Transmembrane helix</keyword>
<dbReference type="PANTHER" id="PTHR36833">
    <property type="entry name" value="SLR0610 PROTEIN-RELATED"/>
    <property type="match status" value="1"/>
</dbReference>
<keyword evidence="1" id="KW-0812">Transmembrane</keyword>
<dbReference type="InterPro" id="IPR010390">
    <property type="entry name" value="ABC-2_transporter-like"/>
</dbReference>
<organism evidence="2 3">
    <name type="scientific">Meiothermus luteus</name>
    <dbReference type="NCBI Taxonomy" id="2026184"/>
    <lineage>
        <taxon>Bacteria</taxon>
        <taxon>Thermotogati</taxon>
        <taxon>Deinococcota</taxon>
        <taxon>Deinococci</taxon>
        <taxon>Thermales</taxon>
        <taxon>Thermaceae</taxon>
        <taxon>Meiothermus</taxon>
    </lineage>
</organism>
<comment type="caution">
    <text evidence="2">The sequence shown here is derived from an EMBL/GenBank/DDBJ whole genome shotgun (WGS) entry which is preliminary data.</text>
</comment>
<dbReference type="Proteomes" id="UP000265800">
    <property type="component" value="Unassembled WGS sequence"/>
</dbReference>
<feature type="transmembrane region" description="Helical" evidence="1">
    <location>
        <begin position="146"/>
        <end position="166"/>
    </location>
</feature>
<reference evidence="2 3" key="1">
    <citation type="submission" date="2018-08" db="EMBL/GenBank/DDBJ databases">
        <title>Meiothermus luteus KCTC 52599 genome sequencing project.</title>
        <authorList>
            <person name="Da Costa M.S."/>
            <person name="Albuquerque L."/>
            <person name="Raposo P."/>
            <person name="Froufe H.J.C."/>
            <person name="Barroso C.S."/>
            <person name="Egas C."/>
        </authorList>
    </citation>
    <scope>NUCLEOTIDE SEQUENCE [LARGE SCALE GENOMIC DNA]</scope>
    <source>
        <strain evidence="2 3">KCTC 52599</strain>
    </source>
</reference>
<sequence>MKVRYLRVLWRFWGTAMAAELEYRGNFLIAALSAFGGALGSLFGISLLYQGGYQPGGWRFEEALLVLAAFLMLDGFSFVLLYPNLGRIVEHVQKGTLDFVLLKPIDSQFWLSCRSLSPWGLADLLIGLGLWVYAGLRLGLGLLDYLLGLGFLLLAMLILYSLWFLIASSSIWFVKVTNAVEVLRALLEAGRFPVQAFPPVYRFVFTFVVPVAFLTTVPAEAVLGRLGPSSLALSVGLALGLLGLSRLFWRVALRNYTSASS</sequence>
<gene>
    <name evidence="2" type="ORF">Mlute_01010</name>
</gene>
<evidence type="ECO:0000256" key="1">
    <source>
        <dbReference type="SAM" id="Phobius"/>
    </source>
</evidence>
<dbReference type="PANTHER" id="PTHR36833:SF2">
    <property type="entry name" value="SLR0610 PROTEIN"/>
    <property type="match status" value="1"/>
</dbReference>
<keyword evidence="1" id="KW-0472">Membrane</keyword>
<accession>A0A399ERQ3</accession>
<evidence type="ECO:0000313" key="3">
    <source>
        <dbReference type="Proteomes" id="UP000265800"/>
    </source>
</evidence>
<keyword evidence="3" id="KW-1185">Reference proteome</keyword>
<dbReference type="Pfam" id="PF06182">
    <property type="entry name" value="ABC2_membrane_6"/>
    <property type="match status" value="1"/>
</dbReference>
<evidence type="ECO:0000313" key="2">
    <source>
        <dbReference type="EMBL" id="RIH87327.1"/>
    </source>
</evidence>
<feature type="transmembrane region" description="Helical" evidence="1">
    <location>
        <begin position="63"/>
        <end position="82"/>
    </location>
</feature>
<feature type="transmembrane region" description="Helical" evidence="1">
    <location>
        <begin position="231"/>
        <end position="249"/>
    </location>
</feature>
<dbReference type="AlphaFoldDB" id="A0A399ERQ3"/>
<feature type="transmembrane region" description="Helical" evidence="1">
    <location>
        <begin position="116"/>
        <end position="134"/>
    </location>
</feature>
<name>A0A399ERQ3_9DEIN</name>
<dbReference type="EMBL" id="QWKZ01000023">
    <property type="protein sequence ID" value="RIH87327.1"/>
    <property type="molecule type" value="Genomic_DNA"/>
</dbReference>
<protein>
    <submittedName>
        <fullName evidence="2">ABC-2 family transporter protein</fullName>
    </submittedName>
</protein>
<proteinExistence type="predicted"/>
<feature type="transmembrane region" description="Helical" evidence="1">
    <location>
        <begin position="28"/>
        <end position="51"/>
    </location>
</feature>
<feature type="transmembrane region" description="Helical" evidence="1">
    <location>
        <begin position="200"/>
        <end position="219"/>
    </location>
</feature>